<dbReference type="InterPro" id="IPR010427">
    <property type="entry name" value="DUF1023"/>
</dbReference>
<name>A0ABU2XZU0_9ACTN</name>
<dbReference type="Proteomes" id="UP001180754">
    <property type="component" value="Unassembled WGS sequence"/>
</dbReference>
<sequence>AADGSHFTDNHIFAHGYGSTAVSYAGRDGRLANDIRTVTLTDSPGAGPVRRAAEFGIGADNVYVASTSRDVPAALAGRTPIAELSLGVDPWAEAFGANRGTHTQLEPSSETDTPALEPVAPAVQSTREIADDALAQRDPPVSAGDVV</sequence>
<evidence type="ECO:0000313" key="3">
    <source>
        <dbReference type="Proteomes" id="UP001180754"/>
    </source>
</evidence>
<keyword evidence="2" id="KW-0378">Hydrolase</keyword>
<feature type="domain" description="DUF1023" evidence="1">
    <location>
        <begin position="11"/>
        <end position="71"/>
    </location>
</feature>
<evidence type="ECO:0000313" key="2">
    <source>
        <dbReference type="EMBL" id="MDT0551126.1"/>
    </source>
</evidence>
<keyword evidence="3" id="KW-1185">Reference proteome</keyword>
<dbReference type="GO" id="GO:0016787">
    <property type="term" value="F:hydrolase activity"/>
    <property type="evidence" value="ECO:0007669"/>
    <property type="project" value="UniProtKB-KW"/>
</dbReference>
<comment type="caution">
    <text evidence="2">The sequence shown here is derived from an EMBL/GenBank/DDBJ whole genome shotgun (WGS) entry which is preliminary data.</text>
</comment>
<feature type="non-terminal residue" evidence="2">
    <location>
        <position position="1"/>
    </location>
</feature>
<reference evidence="2" key="1">
    <citation type="submission" date="2024-05" db="EMBL/GenBank/DDBJ databases">
        <title>30 novel species of actinomycetes from the DSMZ collection.</title>
        <authorList>
            <person name="Nouioui I."/>
        </authorList>
    </citation>
    <scope>NUCLEOTIDE SEQUENCE</scope>
    <source>
        <strain evidence="2">DSM 41529</strain>
    </source>
</reference>
<accession>A0ABU2XZU0</accession>
<organism evidence="2 3">
    <name type="scientific">Streptomyces lonegramiae</name>
    <dbReference type="NCBI Taxonomy" id="3075524"/>
    <lineage>
        <taxon>Bacteria</taxon>
        <taxon>Bacillati</taxon>
        <taxon>Actinomycetota</taxon>
        <taxon>Actinomycetes</taxon>
        <taxon>Kitasatosporales</taxon>
        <taxon>Streptomycetaceae</taxon>
        <taxon>Streptomyces</taxon>
    </lineage>
</organism>
<dbReference type="RefSeq" id="WP_311731440.1">
    <property type="nucleotide sequence ID" value="NZ_JAVRFD010000781.1"/>
</dbReference>
<protein>
    <submittedName>
        <fullName evidence="2">Alpha/beta hydrolase</fullName>
    </submittedName>
</protein>
<proteinExistence type="predicted"/>
<dbReference type="EMBL" id="JAVRFD010000781">
    <property type="protein sequence ID" value="MDT0551126.1"/>
    <property type="molecule type" value="Genomic_DNA"/>
</dbReference>
<feature type="non-terminal residue" evidence="2">
    <location>
        <position position="147"/>
    </location>
</feature>
<dbReference type="Pfam" id="PF06259">
    <property type="entry name" value="Abhydrolase_8"/>
    <property type="match status" value="1"/>
</dbReference>
<evidence type="ECO:0000259" key="1">
    <source>
        <dbReference type="Pfam" id="PF06259"/>
    </source>
</evidence>
<gene>
    <name evidence="2" type="ORF">RND15_52105</name>
</gene>